<evidence type="ECO:0000313" key="3">
    <source>
        <dbReference type="EMBL" id="PJF18092.1"/>
    </source>
</evidence>
<feature type="region of interest" description="Disordered" evidence="2">
    <location>
        <begin position="1"/>
        <end position="23"/>
    </location>
</feature>
<gene>
    <name evidence="3" type="ORF">PSACC_02094</name>
</gene>
<dbReference type="Gene3D" id="1.10.287.1490">
    <property type="match status" value="1"/>
</dbReference>
<name>A0A2H9TK13_9FUNG</name>
<feature type="coiled-coil region" evidence="1">
    <location>
        <begin position="65"/>
        <end position="92"/>
    </location>
</feature>
<evidence type="ECO:0000313" key="4">
    <source>
        <dbReference type="Proteomes" id="UP000240830"/>
    </source>
</evidence>
<dbReference type="PANTHER" id="PTHR44281:SF2">
    <property type="entry name" value="SPINDLE ASSEMBLY ABNORMAL PROTEIN 6 HOMOLOG"/>
    <property type="match status" value="1"/>
</dbReference>
<dbReference type="STRING" id="1246581.A0A2H9TK13"/>
<feature type="region of interest" description="Disordered" evidence="2">
    <location>
        <begin position="175"/>
        <end position="212"/>
    </location>
</feature>
<organism evidence="3 4">
    <name type="scientific">Paramicrosporidium saccamoebae</name>
    <dbReference type="NCBI Taxonomy" id="1246581"/>
    <lineage>
        <taxon>Eukaryota</taxon>
        <taxon>Fungi</taxon>
        <taxon>Fungi incertae sedis</taxon>
        <taxon>Cryptomycota</taxon>
        <taxon>Cryptomycota incertae sedis</taxon>
        <taxon>Paramicrosporidium</taxon>
    </lineage>
</organism>
<comment type="caution">
    <text evidence="3">The sequence shown here is derived from an EMBL/GenBank/DDBJ whole genome shotgun (WGS) entry which is preliminary data.</text>
</comment>
<dbReference type="OrthoDB" id="49058at2759"/>
<reference evidence="3 4" key="1">
    <citation type="submission" date="2016-10" db="EMBL/GenBank/DDBJ databases">
        <title>The genome of Paramicrosporidium saccamoebae is the missing link in understanding Cryptomycota and Microsporidia evolution.</title>
        <authorList>
            <person name="Quandt C.A."/>
            <person name="Beaudet D."/>
            <person name="Corsaro D."/>
            <person name="Michel R."/>
            <person name="Corradi N."/>
            <person name="James T."/>
        </authorList>
    </citation>
    <scope>NUCLEOTIDE SEQUENCE [LARGE SCALE GENOMIC DNA]</scope>
    <source>
        <strain evidence="3 4">KSL3</strain>
    </source>
</reference>
<keyword evidence="1" id="KW-0175">Coiled coil</keyword>
<feature type="compositionally biased region" description="Polar residues" evidence="2">
    <location>
        <begin position="200"/>
        <end position="212"/>
    </location>
</feature>
<evidence type="ECO:0000256" key="1">
    <source>
        <dbReference type="SAM" id="Coils"/>
    </source>
</evidence>
<keyword evidence="4" id="KW-1185">Reference proteome</keyword>
<protein>
    <recommendedName>
        <fullName evidence="5">Autophagy-related protein 16 domain-containing protein</fullName>
    </recommendedName>
</protein>
<sequence length="212" mass="23742">MGNVPLNRPQEYGVGRLDLGKQPSMPYMPPSTTLDEQTALEAEVNDLRQRLGSGHSTSHGIQSDINKANEIIRKLQDEVKSLRHRARSAESALKQVDRIGKETQGSYDTLRKEVGELKGQLGETHAERDRLAVELAESRKLVEANEKVIEWLHHQINEDSISRMLGRNGGKYMSNPILFPQSPRLSPETWMGKTKIGEPHSSSSSTLPEQLQ</sequence>
<evidence type="ECO:0000256" key="2">
    <source>
        <dbReference type="SAM" id="MobiDB-lite"/>
    </source>
</evidence>
<dbReference type="PANTHER" id="PTHR44281">
    <property type="entry name" value="SPINDLE ASSEMBLY ABNORMAL PROTEIN 6 HOMOLOG"/>
    <property type="match status" value="1"/>
</dbReference>
<dbReference type="Proteomes" id="UP000240830">
    <property type="component" value="Unassembled WGS sequence"/>
</dbReference>
<dbReference type="AlphaFoldDB" id="A0A2H9TK13"/>
<proteinExistence type="predicted"/>
<accession>A0A2H9TK13</accession>
<dbReference type="EMBL" id="MTSL01000142">
    <property type="protein sequence ID" value="PJF18092.1"/>
    <property type="molecule type" value="Genomic_DNA"/>
</dbReference>
<evidence type="ECO:0008006" key="5">
    <source>
        <dbReference type="Google" id="ProtNLM"/>
    </source>
</evidence>